<evidence type="ECO:0000256" key="3">
    <source>
        <dbReference type="ARBA" id="ARBA00023242"/>
    </source>
</evidence>
<dbReference type="Proteomes" id="UP000663853">
    <property type="component" value="Unassembled WGS sequence"/>
</dbReference>
<feature type="region of interest" description="Disordered" evidence="4">
    <location>
        <begin position="49"/>
        <end position="323"/>
    </location>
</feature>
<feature type="region of interest" description="Disordered" evidence="4">
    <location>
        <begin position="641"/>
        <end position="704"/>
    </location>
</feature>
<name>A0A8H3DLR2_9AGAM</name>
<sequence length="932" mass="102168">MAPRAPRIKKFKSSLKAARANARGYAARQALKSSDALDVYEYSTGKIRRSGVGLSLDREEETGYGKDSDEEDGGLDEVKEKLRSRIANADEDGVVGSGEDEEIDSDGAFEDESDEERFANFKFKSSKGKESKGKDKVSEKPSKVSFAVDVDLNEDEDEDEELTPKPTTQDSEDESDEDEDEDEEDEGEEPGSTVELFRMLEDGGQSESGSEEPELDPEAPSVAFDDDPEADTKLVDFISTLDTSSKKRKLEEDSTDKVGKRRTILQDRTEAGPEGEFGTKSGSQPLTLSDLLAPTSSLSQSTKALQSTTKSALSAPLPERTQGRLDREAAYEQTKQEVQKWAPTMKRIREAEHLAFPLQGPAAGKKGTSNADVIDRFQPSTKMESAISSLLRAANLHTDAAVAEAENTLAAATISEEDLAARRAQLRLTRELMFRADVKAKRVAKIKSKAYRRMKKREKEKQKEAAVELGLDDVEGVDRMQAEVERAKERATLRHRTTGKWAKAMRNKGEMGEEEVGAVKILQDRAELLRRKIAGGEESSDGDDSHGEEQDIQELEELGQVETLVPTKGIMGMKFMRDATARADREAGAMADEARLEMLGLQLDSGIENSVGDEVVGGNLGRRIYRPGQVQLSATYSDISSTLKSSDSNESPMNTRDSLTPIPFESPPLASVLSISNSDSNPEPSRAPNPWLVSAPPPSGKITRKNNVTQVTKMQKVQAKSEEERARAREDATVEIDMSQVLVVPDKTGSDAGSSKKTAKEVDAAYVPSDDEASDTDEKAPAAFKQRELVAMAFAGDNVVEDFAAEKQRVIEEDAPKEVDTTLAGWGSWGGRGTKKQALRPNLIKKIAGVDASKRADAGKKNVIISEKKDKKAAKYLVKDLPYPYTSKEQFARSMATPVGTEWNTRVAHQRAVLPRVVKKMGTVIDPLERMF</sequence>
<accession>A0A8H3DLR2</accession>
<reference evidence="5" key="1">
    <citation type="submission" date="2021-01" db="EMBL/GenBank/DDBJ databases">
        <authorList>
            <person name="Kaushik A."/>
        </authorList>
    </citation>
    <scope>NUCLEOTIDE SEQUENCE</scope>
    <source>
        <strain evidence="5">AG6-10EEA</strain>
    </source>
</reference>
<gene>
    <name evidence="5" type="ORF">RDB_LOCUS180271</name>
</gene>
<feature type="compositionally biased region" description="Polar residues" evidence="4">
    <location>
        <begin position="649"/>
        <end position="658"/>
    </location>
</feature>
<feature type="compositionally biased region" description="Polar residues" evidence="4">
    <location>
        <begin position="294"/>
        <end position="312"/>
    </location>
</feature>
<evidence type="ECO:0008006" key="7">
    <source>
        <dbReference type="Google" id="ProtNLM"/>
    </source>
</evidence>
<evidence type="ECO:0000256" key="2">
    <source>
        <dbReference type="ARBA" id="ARBA00022553"/>
    </source>
</evidence>
<dbReference type="EMBL" id="CAJMXA010004166">
    <property type="protein sequence ID" value="CAE6536333.1"/>
    <property type="molecule type" value="Genomic_DNA"/>
</dbReference>
<feature type="region of interest" description="Disordered" evidence="4">
    <location>
        <begin position="746"/>
        <end position="778"/>
    </location>
</feature>
<feature type="compositionally biased region" description="Basic and acidic residues" evidence="4">
    <location>
        <begin position="127"/>
        <end position="142"/>
    </location>
</feature>
<proteinExistence type="predicted"/>
<keyword evidence="2" id="KW-0597">Phosphoprotein</keyword>
<dbReference type="GO" id="GO:0006364">
    <property type="term" value="P:rRNA processing"/>
    <property type="evidence" value="ECO:0007669"/>
    <property type="project" value="InterPro"/>
</dbReference>
<dbReference type="PANTHER" id="PTHR14150">
    <property type="entry name" value="U3 SMALL NUCLEOLAR RNA-ASSOCIATED PROTEIN 14"/>
    <property type="match status" value="1"/>
</dbReference>
<feature type="compositionally biased region" description="Basic and acidic residues" evidence="4">
    <location>
        <begin position="249"/>
        <end position="271"/>
    </location>
</feature>
<keyword evidence="3" id="KW-0539">Nucleus</keyword>
<dbReference type="AlphaFoldDB" id="A0A8H3DLR2"/>
<dbReference type="Pfam" id="PF04615">
    <property type="entry name" value="Utp14"/>
    <property type="match status" value="1"/>
</dbReference>
<evidence type="ECO:0000313" key="5">
    <source>
        <dbReference type="EMBL" id="CAE6536333.1"/>
    </source>
</evidence>
<comment type="caution">
    <text evidence="5">The sequence shown here is derived from an EMBL/GenBank/DDBJ whole genome shotgun (WGS) entry which is preliminary data.</text>
</comment>
<evidence type="ECO:0000256" key="1">
    <source>
        <dbReference type="ARBA" id="ARBA00004604"/>
    </source>
</evidence>
<evidence type="ECO:0000256" key="4">
    <source>
        <dbReference type="SAM" id="MobiDB-lite"/>
    </source>
</evidence>
<feature type="compositionally biased region" description="Acidic residues" evidence="4">
    <location>
        <begin position="151"/>
        <end position="161"/>
    </location>
</feature>
<dbReference type="GO" id="GO:0032040">
    <property type="term" value="C:small-subunit processome"/>
    <property type="evidence" value="ECO:0007669"/>
    <property type="project" value="InterPro"/>
</dbReference>
<feature type="compositionally biased region" description="Acidic residues" evidence="4">
    <location>
        <begin position="89"/>
        <end position="115"/>
    </location>
</feature>
<protein>
    <recommendedName>
        <fullName evidence="7">U3 small nucleolar RNA-associated protein 14</fullName>
    </recommendedName>
</protein>
<comment type="subcellular location">
    <subcellularLocation>
        <location evidence="1">Nucleus</location>
        <location evidence="1">Nucleolus</location>
    </subcellularLocation>
</comment>
<organism evidence="5 6">
    <name type="scientific">Rhizoctonia solani</name>
    <dbReference type="NCBI Taxonomy" id="456999"/>
    <lineage>
        <taxon>Eukaryota</taxon>
        <taxon>Fungi</taxon>
        <taxon>Dikarya</taxon>
        <taxon>Basidiomycota</taxon>
        <taxon>Agaricomycotina</taxon>
        <taxon>Agaricomycetes</taxon>
        <taxon>Cantharellales</taxon>
        <taxon>Ceratobasidiaceae</taxon>
        <taxon>Rhizoctonia</taxon>
    </lineage>
</organism>
<dbReference type="InterPro" id="IPR006709">
    <property type="entry name" value="SSU_processome_Utp14"/>
</dbReference>
<evidence type="ECO:0000313" key="6">
    <source>
        <dbReference type="Proteomes" id="UP000663853"/>
    </source>
</evidence>
<feature type="compositionally biased region" description="Acidic residues" evidence="4">
    <location>
        <begin position="170"/>
        <end position="189"/>
    </location>
</feature>
<dbReference type="PANTHER" id="PTHR14150:SF12">
    <property type="entry name" value="U3 SMALL NUCLEOLAR RNA-ASSOCIATED PROTEIN 14 HOMOLOG A"/>
    <property type="match status" value="1"/>
</dbReference>
<feature type="compositionally biased region" description="Polar residues" evidence="4">
    <location>
        <begin position="673"/>
        <end position="683"/>
    </location>
</feature>